<protein>
    <submittedName>
        <fullName evidence="2">Uncharacterized protein</fullName>
    </submittedName>
</protein>
<dbReference type="EMBL" id="JBDODL010000952">
    <property type="protein sequence ID" value="MES1920916.1"/>
    <property type="molecule type" value="Genomic_DNA"/>
</dbReference>
<gene>
    <name evidence="2" type="ORF">MHBO_002526</name>
</gene>
<accession>A0ABV2AMN9</accession>
<proteinExistence type="predicted"/>
<evidence type="ECO:0000313" key="3">
    <source>
        <dbReference type="Proteomes" id="UP001439008"/>
    </source>
</evidence>
<feature type="region of interest" description="Disordered" evidence="1">
    <location>
        <begin position="18"/>
        <end position="37"/>
    </location>
</feature>
<dbReference type="Proteomes" id="UP001439008">
    <property type="component" value="Unassembled WGS sequence"/>
</dbReference>
<organism evidence="2 3">
    <name type="scientific">Bonamia ostreae</name>
    <dbReference type="NCBI Taxonomy" id="126728"/>
    <lineage>
        <taxon>Eukaryota</taxon>
        <taxon>Sar</taxon>
        <taxon>Rhizaria</taxon>
        <taxon>Endomyxa</taxon>
        <taxon>Ascetosporea</taxon>
        <taxon>Haplosporida</taxon>
        <taxon>Bonamia</taxon>
    </lineage>
</organism>
<sequence>METFVARKPKSVFQFDAKLGPTEYAPPPPTPPRNQTAKLNQKPLKKYSRLHKFIVTKEKMDKIALKLNKWESDIRGKTPSRMNKKHLFVCKTLLDLIIKTKKELLFTKKLSPSLLNSLKKINNWMTIFNSATKNSEADENEPTPNHVKIGSDKLVFLNAENRFPEKSGKKCGEKLQNEIDFLEKCGLKFRIKNVKDDLTVLSLFECFFVYQQNANFFIIDPISRRIAECPILKLKVGKPNSKNIKFGSIEFSEKTDFPTSFKRKLEFVFRREYSNASKFDLFEISMAFSRLVEKFSIIRK</sequence>
<keyword evidence="3" id="KW-1185">Reference proteome</keyword>
<name>A0ABV2AMN9_9EUKA</name>
<reference evidence="2 3" key="1">
    <citation type="journal article" date="2024" name="BMC Biol.">
        <title>Comparative genomics of Ascetosporea gives new insight into the evolutionary basis for animal parasitism in Rhizaria.</title>
        <authorList>
            <person name="Hiltunen Thoren M."/>
            <person name="Onut-Brannstrom I."/>
            <person name="Alfjorden A."/>
            <person name="Peckova H."/>
            <person name="Swords F."/>
            <person name="Hooper C."/>
            <person name="Holzer A.S."/>
            <person name="Bass D."/>
            <person name="Burki F."/>
        </authorList>
    </citation>
    <scope>NUCLEOTIDE SEQUENCE [LARGE SCALE GENOMIC DNA]</scope>
    <source>
        <strain evidence="2">20-A016</strain>
    </source>
</reference>
<evidence type="ECO:0000313" key="2">
    <source>
        <dbReference type="EMBL" id="MES1920916.1"/>
    </source>
</evidence>
<comment type="caution">
    <text evidence="2">The sequence shown here is derived from an EMBL/GenBank/DDBJ whole genome shotgun (WGS) entry which is preliminary data.</text>
</comment>
<evidence type="ECO:0000256" key="1">
    <source>
        <dbReference type="SAM" id="MobiDB-lite"/>
    </source>
</evidence>